<reference evidence="1" key="1">
    <citation type="submission" date="2008-02" db="EMBL/GenBank/DDBJ databases">
        <title>Complete sequence of Yersinia pseudotuberculosis YPIII.</title>
        <authorList>
            <consortium name="US DOE Joint Genome Institute"/>
            <person name="Challacombe J.F."/>
            <person name="Bruce D."/>
            <person name="Detter J.C."/>
            <person name="Green L."/>
            <person name="Land M."/>
            <person name="Munk C."/>
            <person name="Lindler L.E."/>
            <person name="Nikolich M.P."/>
            <person name="Brettin T."/>
        </authorList>
    </citation>
    <scope>NUCLEOTIDE SEQUENCE</scope>
    <source>
        <strain evidence="1">YPIII</strain>
    </source>
</reference>
<dbReference type="KEGG" id="ypy:YPK_1230"/>
<dbReference type="AlphaFoldDB" id="A0A0H3AZH5"/>
<dbReference type="PATRIC" id="fig|502800.11.peg.1865"/>
<organism evidence="1">
    <name type="scientific">Yersinia pseudotuberculosis serotype O:3 (strain YPIII)</name>
    <dbReference type="NCBI Taxonomy" id="502800"/>
    <lineage>
        <taxon>Bacteria</taxon>
        <taxon>Pseudomonadati</taxon>
        <taxon>Pseudomonadota</taxon>
        <taxon>Gammaproteobacteria</taxon>
        <taxon>Enterobacterales</taxon>
        <taxon>Yersiniaceae</taxon>
        <taxon>Yersinia</taxon>
    </lineage>
</organism>
<proteinExistence type="predicted"/>
<protein>
    <recommendedName>
        <fullName evidence="2">Bacteriophage protein</fullName>
    </recommendedName>
</protein>
<accession>A0A0H3AZH5</accession>
<evidence type="ECO:0008006" key="2">
    <source>
        <dbReference type="Google" id="ProtNLM"/>
    </source>
</evidence>
<gene>
    <name evidence="1" type="ordered locus">YPK_1230</name>
</gene>
<name>A0A0H3AZH5_YERPY</name>
<sequence length="165" mass="17877">MAGQWRGSGGSKIARIRREIAELNSMQTRVGWMESARYADGKPVAGIAVVQEYGTEDLTIPPRSFMRTTQDEKKIEWDSNMKKGFTAVIKGTRTSAQVMEALGLMAAGDVRKKITQIFTPPLAISTIKARARKAGPSARAISIKPLNDSGLMLATLTHVVTGGDE</sequence>
<dbReference type="RefSeq" id="WP_012303817.1">
    <property type="nucleotide sequence ID" value="NZ_CP009792.1"/>
</dbReference>
<evidence type="ECO:0000313" key="1">
    <source>
        <dbReference type="EMBL" id="ACA67528.1"/>
    </source>
</evidence>
<dbReference type="EMBL" id="CP000950">
    <property type="protein sequence ID" value="ACA67528.1"/>
    <property type="molecule type" value="Genomic_DNA"/>
</dbReference>